<organism evidence="1 2">
    <name type="scientific">Holothuria leucospilota</name>
    <name type="common">Black long sea cucumber</name>
    <name type="synonym">Mertensiothuria leucospilota</name>
    <dbReference type="NCBI Taxonomy" id="206669"/>
    <lineage>
        <taxon>Eukaryota</taxon>
        <taxon>Metazoa</taxon>
        <taxon>Echinodermata</taxon>
        <taxon>Eleutherozoa</taxon>
        <taxon>Echinozoa</taxon>
        <taxon>Holothuroidea</taxon>
        <taxon>Aspidochirotacea</taxon>
        <taxon>Aspidochirotida</taxon>
        <taxon>Holothuriidae</taxon>
        <taxon>Holothuria</taxon>
    </lineage>
</organism>
<protein>
    <submittedName>
        <fullName evidence="1">Uncharacterized protein</fullName>
    </submittedName>
</protein>
<reference evidence="1" key="1">
    <citation type="submission" date="2021-10" db="EMBL/GenBank/DDBJ databases">
        <title>Tropical sea cucumber genome reveals ecological adaptation and Cuvierian tubules defense mechanism.</title>
        <authorList>
            <person name="Chen T."/>
        </authorList>
    </citation>
    <scope>NUCLEOTIDE SEQUENCE</scope>
    <source>
        <strain evidence="1">Nanhai2018</strain>
        <tissue evidence="1">Muscle</tissue>
    </source>
</reference>
<proteinExistence type="predicted"/>
<sequence length="196" mass="21988">MTTSLKGTEAKGDDAHNLDNDIPYRLPSLCAPEQAVKVDDGDKIILSLPTVRLDMHSLQGVPPLKTHPPYTAGQMRRAESIHAPKFNRAHLAPEYSGSLPYLSKRSDGMISPDVQQISISKKITRRSAPAVYSKENTVRPAFPTSHRKVVWKLSPHPHMNYDAQSLKGIMGPYSREFVVHYSTPKTWLRMKLSKSF</sequence>
<name>A0A9Q0YCJ0_HOLLE</name>
<evidence type="ECO:0000313" key="2">
    <source>
        <dbReference type="Proteomes" id="UP001152320"/>
    </source>
</evidence>
<accession>A0A9Q0YCJ0</accession>
<dbReference type="OrthoDB" id="6147043at2759"/>
<evidence type="ECO:0000313" key="1">
    <source>
        <dbReference type="EMBL" id="KAJ8019750.1"/>
    </source>
</evidence>
<dbReference type="Proteomes" id="UP001152320">
    <property type="component" value="Chromosome 23"/>
</dbReference>
<dbReference type="EMBL" id="JAIZAY010000023">
    <property type="protein sequence ID" value="KAJ8019750.1"/>
    <property type="molecule type" value="Genomic_DNA"/>
</dbReference>
<comment type="caution">
    <text evidence="1">The sequence shown here is derived from an EMBL/GenBank/DDBJ whole genome shotgun (WGS) entry which is preliminary data.</text>
</comment>
<keyword evidence="2" id="KW-1185">Reference proteome</keyword>
<gene>
    <name evidence="1" type="ORF">HOLleu_41461</name>
</gene>
<dbReference type="AlphaFoldDB" id="A0A9Q0YCJ0"/>